<dbReference type="OrthoDB" id="1078465at2"/>
<evidence type="ECO:0000313" key="2">
    <source>
        <dbReference type="EMBL" id="RKE86702.1"/>
    </source>
</evidence>
<evidence type="ECO:0000313" key="3">
    <source>
        <dbReference type="Proteomes" id="UP000285906"/>
    </source>
</evidence>
<evidence type="ECO:0000256" key="1">
    <source>
        <dbReference type="SAM" id="SignalP"/>
    </source>
</evidence>
<proteinExistence type="predicted"/>
<keyword evidence="1" id="KW-0732">Signal</keyword>
<feature type="chain" id="PRO_5019486118" evidence="1">
    <location>
        <begin position="21"/>
        <end position="186"/>
    </location>
</feature>
<comment type="caution">
    <text evidence="2">The sequence shown here is derived from an EMBL/GenBank/DDBJ whole genome shotgun (WGS) entry which is preliminary data.</text>
</comment>
<sequence>MNRLLIIMLFILTMNVQSFAQQMIPKQKGFEISYSVYPHSPEKQNYVLAAGLISYGKNGKYVFGRAEYSRKYYKYRNYEIPIDIYLLNAGYSFYLVGDSMRNVNLNFGLGALAGYEVVNRNKPLIYDGSLLNTTESFVYGVSGKLSLESYLTEHMVFIVDGQLRFLQNSQLGILHSLIGLGLRYNF</sequence>
<dbReference type="Proteomes" id="UP000285906">
    <property type="component" value="Unassembled WGS sequence"/>
</dbReference>
<name>A0A420D7W8_9FLAO</name>
<dbReference type="InterPro" id="IPR018899">
    <property type="entry name" value="Conjug_transposon_Tra0"/>
</dbReference>
<dbReference type="RefSeq" id="WP_120214109.1">
    <property type="nucleotide sequence ID" value="NZ_BMCW01000006.1"/>
</dbReference>
<protein>
    <submittedName>
        <fullName evidence="2">Conjugative transposon protein TraO</fullName>
    </submittedName>
</protein>
<reference evidence="2 3" key="1">
    <citation type="submission" date="2018-09" db="EMBL/GenBank/DDBJ databases">
        <title>Genomic Encyclopedia of Archaeal and Bacterial Type Strains, Phase II (KMG-II): from individual species to whole genera.</title>
        <authorList>
            <person name="Goeker M."/>
        </authorList>
    </citation>
    <scope>NUCLEOTIDE SEQUENCE [LARGE SCALE GENOMIC DNA]</scope>
    <source>
        <strain evidence="2 3">DSM 27620</strain>
    </source>
</reference>
<dbReference type="EMBL" id="RAQH01000007">
    <property type="protein sequence ID" value="RKE86702.1"/>
    <property type="molecule type" value="Genomic_DNA"/>
</dbReference>
<dbReference type="AlphaFoldDB" id="A0A420D7W8"/>
<organism evidence="2 3">
    <name type="scientific">Epilithonimonas arachidiradicis</name>
    <dbReference type="NCBI Taxonomy" id="1617282"/>
    <lineage>
        <taxon>Bacteria</taxon>
        <taxon>Pseudomonadati</taxon>
        <taxon>Bacteroidota</taxon>
        <taxon>Flavobacteriia</taxon>
        <taxon>Flavobacteriales</taxon>
        <taxon>Weeksellaceae</taxon>
        <taxon>Chryseobacterium group</taxon>
        <taxon>Epilithonimonas</taxon>
    </lineage>
</organism>
<dbReference type="Pfam" id="PF10626">
    <property type="entry name" value="TraO"/>
    <property type="match status" value="1"/>
</dbReference>
<gene>
    <name evidence="2" type="ORF">BXY58_2527</name>
</gene>
<accession>A0A420D7W8</accession>
<feature type="signal peptide" evidence="1">
    <location>
        <begin position="1"/>
        <end position="20"/>
    </location>
</feature>